<dbReference type="SUPFAM" id="SSF141868">
    <property type="entry name" value="EAL domain-like"/>
    <property type="match status" value="1"/>
</dbReference>
<dbReference type="EMBL" id="LNYP01000008">
    <property type="protein sequence ID" value="KTD43468.1"/>
    <property type="molecule type" value="Genomic_DNA"/>
</dbReference>
<feature type="transmembrane region" description="Helical" evidence="1">
    <location>
        <begin position="12"/>
        <end position="35"/>
    </location>
</feature>
<keyword evidence="1" id="KW-0812">Transmembrane</keyword>
<proteinExistence type="predicted"/>
<dbReference type="PANTHER" id="PTHR33121:SF79">
    <property type="entry name" value="CYCLIC DI-GMP PHOSPHODIESTERASE PDED-RELATED"/>
    <property type="match status" value="1"/>
</dbReference>
<dbReference type="InterPro" id="IPR035919">
    <property type="entry name" value="EAL_sf"/>
</dbReference>
<dbReference type="Pfam" id="PF00563">
    <property type="entry name" value="EAL"/>
    <property type="match status" value="1"/>
</dbReference>
<evidence type="ECO:0000313" key="3">
    <source>
        <dbReference type="EMBL" id="KTD43468.1"/>
    </source>
</evidence>
<dbReference type="SMART" id="SM00052">
    <property type="entry name" value="EAL"/>
    <property type="match status" value="1"/>
</dbReference>
<dbReference type="RefSeq" id="WP_051398983.1">
    <property type="nucleotide sequence ID" value="NZ_LCUA01000005.1"/>
</dbReference>
<accession>A0A0W0XFW3</accession>
<comment type="caution">
    <text evidence="3">The sequence shown here is derived from an EMBL/GenBank/DDBJ whole genome shotgun (WGS) entry which is preliminary data.</text>
</comment>
<dbReference type="PANTHER" id="PTHR33121">
    <property type="entry name" value="CYCLIC DI-GMP PHOSPHODIESTERASE PDEF"/>
    <property type="match status" value="1"/>
</dbReference>
<dbReference type="InterPro" id="IPR050706">
    <property type="entry name" value="Cyclic-di-GMP_PDE-like"/>
</dbReference>
<dbReference type="InterPro" id="IPR001633">
    <property type="entry name" value="EAL_dom"/>
</dbReference>
<dbReference type="Proteomes" id="UP000054858">
    <property type="component" value="Unassembled WGS sequence"/>
</dbReference>
<sequence>MNAVHEKRATAHVVLNIIWGVLSAILLVFVLYSSWEKAQLENHQSLWHAANEMTDQLDDFITDIMQSVYTMPIHGHDFNQCSTVLLSYLKHTVFNNPQISGLTIKNKQNQVICSTLLQADKQIVPNAQSLNLYGPIKFSTEDKPAFILQQQLGDYFIDVYVLQYLIEQQLKTTSPSIFRIALYNSNQNKVLLQITRESQSTVWQTDSPQQFIHFSANSDQPSFSIRDNLNSLEHFQLILFANPQQISQLAWGGIVMIALLMILGSFLIYFILRHLINRHFSLHRELIKAIKDKRFFPVYQPIFDNDRDVCIGAEVLLRWQDTQKIIMPDFFIEEAEQSGLIVPITLQLVETTFQQCQHALQAYKHFHLAFNLSAVHFANNQFFESFFNLCKQYKVSSHQLIFEITERDLLSKHDIKLVKYMKELRHAGFSLAVDDFGTGHASISYLQHFPFNYLKIDQLFVGAIGTGAITESLNQSIIHLAKNLNLQIIAEGVETLMQLEFLQDHGVTLMQGWYFAKALTIEQLLTLLRRGKYE</sequence>
<dbReference type="Gene3D" id="3.20.20.450">
    <property type="entry name" value="EAL domain"/>
    <property type="match status" value="1"/>
</dbReference>
<organism evidence="3 4">
    <name type="scientific">Legionella oakridgensis</name>
    <dbReference type="NCBI Taxonomy" id="29423"/>
    <lineage>
        <taxon>Bacteria</taxon>
        <taxon>Pseudomonadati</taxon>
        <taxon>Pseudomonadota</taxon>
        <taxon>Gammaproteobacteria</taxon>
        <taxon>Legionellales</taxon>
        <taxon>Legionellaceae</taxon>
        <taxon>Legionella</taxon>
    </lineage>
</organism>
<keyword evidence="1" id="KW-1133">Transmembrane helix</keyword>
<feature type="transmembrane region" description="Helical" evidence="1">
    <location>
        <begin position="249"/>
        <end position="272"/>
    </location>
</feature>
<protein>
    <submittedName>
        <fullName evidence="3">Rtn protein</fullName>
    </submittedName>
</protein>
<dbReference type="AlphaFoldDB" id="A0A0W0XFW3"/>
<feature type="domain" description="EAL" evidence="2">
    <location>
        <begin position="279"/>
        <end position="532"/>
    </location>
</feature>
<dbReference type="CDD" id="cd01948">
    <property type="entry name" value="EAL"/>
    <property type="match status" value="1"/>
</dbReference>
<name>A0A0W0XFW3_9GAMM</name>
<evidence type="ECO:0000259" key="2">
    <source>
        <dbReference type="PROSITE" id="PS50883"/>
    </source>
</evidence>
<dbReference type="PATRIC" id="fig|29423.5.peg.670"/>
<evidence type="ECO:0000313" key="4">
    <source>
        <dbReference type="Proteomes" id="UP000054858"/>
    </source>
</evidence>
<dbReference type="PROSITE" id="PS50883">
    <property type="entry name" value="EAL"/>
    <property type="match status" value="1"/>
</dbReference>
<evidence type="ECO:0000256" key="1">
    <source>
        <dbReference type="SAM" id="Phobius"/>
    </source>
</evidence>
<reference evidence="3 4" key="1">
    <citation type="submission" date="2015-11" db="EMBL/GenBank/DDBJ databases">
        <title>Genomic analysis of 38 Legionella species identifies large and diverse effector repertoires.</title>
        <authorList>
            <person name="Burstein D."/>
            <person name="Amaro F."/>
            <person name="Zusman T."/>
            <person name="Lifshitz Z."/>
            <person name="Cohen O."/>
            <person name="Gilbert J.A."/>
            <person name="Pupko T."/>
            <person name="Shuman H.A."/>
            <person name="Segal G."/>
        </authorList>
    </citation>
    <scope>NUCLEOTIDE SEQUENCE [LARGE SCALE GENOMIC DNA]</scope>
    <source>
        <strain evidence="3 4">Oak Ridge-10</strain>
    </source>
</reference>
<gene>
    <name evidence="3" type="ORF">Loak_0643</name>
</gene>
<dbReference type="GO" id="GO:0071111">
    <property type="term" value="F:cyclic-guanylate-specific phosphodiesterase activity"/>
    <property type="evidence" value="ECO:0007669"/>
    <property type="project" value="InterPro"/>
</dbReference>
<keyword evidence="1" id="KW-0472">Membrane</keyword>